<protein>
    <submittedName>
        <fullName evidence="10">L-arabinose transport system permease protein AraQ</fullName>
    </submittedName>
</protein>
<sequence length="303" mass="33046">MSALSHAPQTDSGTRAPRPSAAPSTPPGVLARLRRTNSPGALGGLVWLLIVLVPVYWVVVTSLRTREGFFDANPLAVPTRPTLENYRLVLDNGFAHFLWNSVVVTTGATLLTLVVSFLAAYAIVRGTSRALRWTFSVFLLGLAIPLQATIIPVYYLIAKAQMYDTLGAVVLPSAAFAIPLTVIILVNFLRDIPDELYESMRADGAGHWRMLWNLALPLSRPALITVTIYDALNVWNGFLFPLILTQSPDKRVLPLFVWSFQGEFTINVPAILAAVILSTLPILALYVLGRRQLIGGLTAGFGK</sequence>
<evidence type="ECO:0000313" key="10">
    <source>
        <dbReference type="EMBL" id="AYC36367.1"/>
    </source>
</evidence>
<accession>A0AAI8PKY1</accession>
<dbReference type="CDD" id="cd06261">
    <property type="entry name" value="TM_PBP2"/>
    <property type="match status" value="1"/>
</dbReference>
<dbReference type="GeneID" id="91279556"/>
<feature type="transmembrane region" description="Helical" evidence="7">
    <location>
        <begin position="169"/>
        <end position="189"/>
    </location>
</feature>
<evidence type="ECO:0000256" key="6">
    <source>
        <dbReference type="ARBA" id="ARBA00023136"/>
    </source>
</evidence>
<gene>
    <name evidence="10" type="primary">araQ_1</name>
    <name evidence="10" type="ORF">DWG14_00576</name>
</gene>
<feature type="transmembrane region" description="Helical" evidence="7">
    <location>
        <begin position="210"/>
        <end position="232"/>
    </location>
</feature>
<dbReference type="RefSeq" id="WP_162951959.1">
    <property type="nucleotide sequence ID" value="NZ_CP032427.1"/>
</dbReference>
<feature type="transmembrane region" description="Helical" evidence="7">
    <location>
        <begin position="40"/>
        <end position="59"/>
    </location>
</feature>
<comment type="subcellular location">
    <subcellularLocation>
        <location evidence="1 7">Cell membrane</location>
        <topology evidence="1 7">Multi-pass membrane protein</topology>
    </subcellularLocation>
</comment>
<reference evidence="10 11" key="1">
    <citation type="submission" date="2018-09" db="EMBL/GenBank/DDBJ databases">
        <title>Production of Trimethoprim by Streptomyces sp. 3E-1.</title>
        <authorList>
            <person name="Kang H.J."/>
            <person name="Kim S.B."/>
        </authorList>
    </citation>
    <scope>NUCLEOTIDE SEQUENCE [LARGE SCALE GENOMIC DNA]</scope>
    <source>
        <strain evidence="10 11">3E-1</strain>
    </source>
</reference>
<feature type="domain" description="ABC transmembrane type-1" evidence="9">
    <location>
        <begin position="98"/>
        <end position="289"/>
    </location>
</feature>
<keyword evidence="2 7" id="KW-0813">Transport</keyword>
<keyword evidence="4 7" id="KW-0812">Transmembrane</keyword>
<dbReference type="SUPFAM" id="SSF161098">
    <property type="entry name" value="MetI-like"/>
    <property type="match status" value="1"/>
</dbReference>
<proteinExistence type="inferred from homology"/>
<dbReference type="Pfam" id="PF00528">
    <property type="entry name" value="BPD_transp_1"/>
    <property type="match status" value="1"/>
</dbReference>
<feature type="compositionally biased region" description="Low complexity" evidence="8">
    <location>
        <begin position="12"/>
        <end position="23"/>
    </location>
</feature>
<evidence type="ECO:0000256" key="5">
    <source>
        <dbReference type="ARBA" id="ARBA00022989"/>
    </source>
</evidence>
<evidence type="ECO:0000256" key="8">
    <source>
        <dbReference type="SAM" id="MobiDB-lite"/>
    </source>
</evidence>
<evidence type="ECO:0000256" key="4">
    <source>
        <dbReference type="ARBA" id="ARBA00022692"/>
    </source>
</evidence>
<keyword evidence="6 7" id="KW-0472">Membrane</keyword>
<dbReference type="PANTHER" id="PTHR43744">
    <property type="entry name" value="ABC TRANSPORTER PERMEASE PROTEIN MG189-RELATED-RELATED"/>
    <property type="match status" value="1"/>
</dbReference>
<evidence type="ECO:0000259" key="9">
    <source>
        <dbReference type="PROSITE" id="PS50928"/>
    </source>
</evidence>
<feature type="transmembrane region" description="Helical" evidence="7">
    <location>
        <begin position="135"/>
        <end position="157"/>
    </location>
</feature>
<dbReference type="AlphaFoldDB" id="A0AAI8PKY1"/>
<dbReference type="EMBL" id="CP032427">
    <property type="protein sequence ID" value="AYC36367.1"/>
    <property type="molecule type" value="Genomic_DNA"/>
</dbReference>
<feature type="transmembrane region" description="Helical" evidence="7">
    <location>
        <begin position="264"/>
        <end position="288"/>
    </location>
</feature>
<evidence type="ECO:0000256" key="7">
    <source>
        <dbReference type="RuleBase" id="RU363032"/>
    </source>
</evidence>
<evidence type="ECO:0000256" key="2">
    <source>
        <dbReference type="ARBA" id="ARBA00022448"/>
    </source>
</evidence>
<dbReference type="InterPro" id="IPR035906">
    <property type="entry name" value="MetI-like_sf"/>
</dbReference>
<feature type="region of interest" description="Disordered" evidence="8">
    <location>
        <begin position="1"/>
        <end position="29"/>
    </location>
</feature>
<evidence type="ECO:0000256" key="1">
    <source>
        <dbReference type="ARBA" id="ARBA00004651"/>
    </source>
</evidence>
<organism evidence="10 11">
    <name type="scientific">Streptomyces griseorubiginosus</name>
    <dbReference type="NCBI Taxonomy" id="67304"/>
    <lineage>
        <taxon>Bacteria</taxon>
        <taxon>Bacillati</taxon>
        <taxon>Actinomycetota</taxon>
        <taxon>Actinomycetes</taxon>
        <taxon>Kitasatosporales</taxon>
        <taxon>Streptomycetaceae</taxon>
        <taxon>Streptomyces</taxon>
    </lineage>
</organism>
<keyword evidence="5 7" id="KW-1133">Transmembrane helix</keyword>
<dbReference type="Gene3D" id="1.10.3720.10">
    <property type="entry name" value="MetI-like"/>
    <property type="match status" value="1"/>
</dbReference>
<dbReference type="InterPro" id="IPR000515">
    <property type="entry name" value="MetI-like"/>
</dbReference>
<comment type="similarity">
    <text evidence="7">Belongs to the binding-protein-dependent transport system permease family.</text>
</comment>
<dbReference type="PROSITE" id="PS50928">
    <property type="entry name" value="ABC_TM1"/>
    <property type="match status" value="1"/>
</dbReference>
<evidence type="ECO:0000313" key="11">
    <source>
        <dbReference type="Proteomes" id="UP000265765"/>
    </source>
</evidence>
<dbReference type="PANTHER" id="PTHR43744:SF12">
    <property type="entry name" value="ABC TRANSPORTER PERMEASE PROTEIN MG189-RELATED"/>
    <property type="match status" value="1"/>
</dbReference>
<dbReference type="GO" id="GO:0055085">
    <property type="term" value="P:transmembrane transport"/>
    <property type="evidence" value="ECO:0007669"/>
    <property type="project" value="InterPro"/>
</dbReference>
<name>A0AAI8PKY1_9ACTN</name>
<evidence type="ECO:0000256" key="3">
    <source>
        <dbReference type="ARBA" id="ARBA00022475"/>
    </source>
</evidence>
<feature type="transmembrane region" description="Helical" evidence="7">
    <location>
        <begin position="97"/>
        <end position="123"/>
    </location>
</feature>
<dbReference type="KEGG" id="sge:DWG14_00576"/>
<dbReference type="Proteomes" id="UP000265765">
    <property type="component" value="Chromosome"/>
</dbReference>
<dbReference type="GO" id="GO:0005886">
    <property type="term" value="C:plasma membrane"/>
    <property type="evidence" value="ECO:0007669"/>
    <property type="project" value="UniProtKB-SubCell"/>
</dbReference>
<keyword evidence="3" id="KW-1003">Cell membrane</keyword>